<dbReference type="Gene3D" id="1.20.1290.10">
    <property type="entry name" value="AhpD-like"/>
    <property type="match status" value="1"/>
</dbReference>
<name>A0ABU8WFL5_9BURK</name>
<evidence type="ECO:0000313" key="3">
    <source>
        <dbReference type="Proteomes" id="UP001385892"/>
    </source>
</evidence>
<reference evidence="2 3" key="1">
    <citation type="submission" date="2024-03" db="EMBL/GenBank/DDBJ databases">
        <title>Novel species of the genus Variovorax.</title>
        <authorList>
            <person name="Liu Q."/>
            <person name="Xin Y.-H."/>
        </authorList>
    </citation>
    <scope>NUCLEOTIDE SEQUENCE [LARGE SCALE GENOMIC DNA]</scope>
    <source>
        <strain evidence="2 3">KACC 18900</strain>
    </source>
</reference>
<dbReference type="InterPro" id="IPR052512">
    <property type="entry name" value="4CMD/NDH-1_regulator"/>
</dbReference>
<dbReference type="Pfam" id="PF02627">
    <property type="entry name" value="CMD"/>
    <property type="match status" value="1"/>
</dbReference>
<dbReference type="RefSeq" id="WP_340341297.1">
    <property type="nucleotide sequence ID" value="NZ_JBBKZT010000002.1"/>
</dbReference>
<dbReference type="InterPro" id="IPR029032">
    <property type="entry name" value="AhpD-like"/>
</dbReference>
<dbReference type="PANTHER" id="PTHR33570:SF2">
    <property type="entry name" value="CARBOXYMUCONOLACTONE DECARBOXYLASE-LIKE DOMAIN-CONTAINING PROTEIN"/>
    <property type="match status" value="1"/>
</dbReference>
<dbReference type="PANTHER" id="PTHR33570">
    <property type="entry name" value="4-CARBOXYMUCONOLACTONE DECARBOXYLASE FAMILY PROTEIN"/>
    <property type="match status" value="1"/>
</dbReference>
<dbReference type="Proteomes" id="UP001385892">
    <property type="component" value="Unassembled WGS sequence"/>
</dbReference>
<protein>
    <submittedName>
        <fullName evidence="2">Carboxymuconolactone decarboxylase family protein</fullName>
    </submittedName>
</protein>
<evidence type="ECO:0000313" key="2">
    <source>
        <dbReference type="EMBL" id="MEJ8846149.1"/>
    </source>
</evidence>
<evidence type="ECO:0000259" key="1">
    <source>
        <dbReference type="Pfam" id="PF02627"/>
    </source>
</evidence>
<dbReference type="SUPFAM" id="SSF69118">
    <property type="entry name" value="AhpD-like"/>
    <property type="match status" value="1"/>
</dbReference>
<comment type="caution">
    <text evidence="2">The sequence shown here is derived from an EMBL/GenBank/DDBJ whole genome shotgun (WGS) entry which is preliminary data.</text>
</comment>
<dbReference type="InterPro" id="IPR003779">
    <property type="entry name" value="CMD-like"/>
</dbReference>
<accession>A0ABU8WFL5</accession>
<keyword evidence="3" id="KW-1185">Reference proteome</keyword>
<organism evidence="2 3">
    <name type="scientific">Variovorax rhizosphaerae</name>
    <dbReference type="NCBI Taxonomy" id="1836200"/>
    <lineage>
        <taxon>Bacteria</taxon>
        <taxon>Pseudomonadati</taxon>
        <taxon>Pseudomonadota</taxon>
        <taxon>Betaproteobacteria</taxon>
        <taxon>Burkholderiales</taxon>
        <taxon>Comamonadaceae</taxon>
        <taxon>Variovorax</taxon>
    </lineage>
</organism>
<sequence>MNSSDFDRGEAMRRTVLGDPHVDRELSNPDQFFQPMQAMVTSFAWGDVWTRDDLPLKTRSLITLAMLIALNRPNELQVHTLGALRNGCSVSEIRGVLMHSAVYCGFPAALDSFRTVSKALKSAGIDTEEHFTKFPV</sequence>
<dbReference type="EMBL" id="JBBKZT010000002">
    <property type="protein sequence ID" value="MEJ8846149.1"/>
    <property type="molecule type" value="Genomic_DNA"/>
</dbReference>
<gene>
    <name evidence="2" type="ORF">WKW82_05800</name>
</gene>
<proteinExistence type="predicted"/>
<feature type="domain" description="Carboxymuconolactone decarboxylase-like" evidence="1">
    <location>
        <begin position="36"/>
        <end position="114"/>
    </location>
</feature>